<gene>
    <name evidence="1" type="ORF">FWK35_00006676</name>
</gene>
<proteinExistence type="predicted"/>
<name>A0A6G0YTA4_APHCR</name>
<keyword evidence="2" id="KW-1185">Reference proteome</keyword>
<dbReference type="Proteomes" id="UP000478052">
    <property type="component" value="Unassembled WGS sequence"/>
</dbReference>
<sequence length="48" mass="5913">MVVIQKLICKYLKFSPNVYVSVIYIQLNFQKNLTFFELFIDHCNFRFF</sequence>
<protein>
    <submittedName>
        <fullName evidence="1">Uncharacterized protein</fullName>
    </submittedName>
</protein>
<comment type="caution">
    <text evidence="1">The sequence shown here is derived from an EMBL/GenBank/DDBJ whole genome shotgun (WGS) entry which is preliminary data.</text>
</comment>
<evidence type="ECO:0000313" key="2">
    <source>
        <dbReference type="Proteomes" id="UP000478052"/>
    </source>
</evidence>
<dbReference type="EMBL" id="VUJU01002563">
    <property type="protein sequence ID" value="KAF0760839.1"/>
    <property type="molecule type" value="Genomic_DNA"/>
</dbReference>
<evidence type="ECO:0000313" key="1">
    <source>
        <dbReference type="EMBL" id="KAF0760839.1"/>
    </source>
</evidence>
<dbReference type="AlphaFoldDB" id="A0A6G0YTA4"/>
<accession>A0A6G0YTA4</accession>
<organism evidence="1 2">
    <name type="scientific">Aphis craccivora</name>
    <name type="common">Cowpea aphid</name>
    <dbReference type="NCBI Taxonomy" id="307492"/>
    <lineage>
        <taxon>Eukaryota</taxon>
        <taxon>Metazoa</taxon>
        <taxon>Ecdysozoa</taxon>
        <taxon>Arthropoda</taxon>
        <taxon>Hexapoda</taxon>
        <taxon>Insecta</taxon>
        <taxon>Pterygota</taxon>
        <taxon>Neoptera</taxon>
        <taxon>Paraneoptera</taxon>
        <taxon>Hemiptera</taxon>
        <taxon>Sternorrhyncha</taxon>
        <taxon>Aphidomorpha</taxon>
        <taxon>Aphidoidea</taxon>
        <taxon>Aphididae</taxon>
        <taxon>Aphidini</taxon>
        <taxon>Aphis</taxon>
        <taxon>Aphis</taxon>
    </lineage>
</organism>
<reference evidence="1 2" key="1">
    <citation type="submission" date="2019-08" db="EMBL/GenBank/DDBJ databases">
        <title>Whole genome of Aphis craccivora.</title>
        <authorList>
            <person name="Voronova N.V."/>
            <person name="Shulinski R.S."/>
            <person name="Bandarenka Y.V."/>
            <person name="Zhorov D.G."/>
            <person name="Warner D."/>
        </authorList>
    </citation>
    <scope>NUCLEOTIDE SEQUENCE [LARGE SCALE GENOMIC DNA]</scope>
    <source>
        <strain evidence="1">180601</strain>
        <tissue evidence="1">Whole Body</tissue>
    </source>
</reference>